<dbReference type="AlphaFoldDB" id="A0A0S7YDD6"/>
<dbReference type="GO" id="GO:0016491">
    <property type="term" value="F:oxidoreductase activity"/>
    <property type="evidence" value="ECO:0007669"/>
    <property type="project" value="UniProtKB-KW"/>
</dbReference>
<keyword evidence="1" id="KW-0479">Metal-binding</keyword>
<keyword evidence="3" id="KW-0408">Iron</keyword>
<dbReference type="GO" id="GO:0051536">
    <property type="term" value="F:iron-sulfur cluster binding"/>
    <property type="evidence" value="ECO:0007669"/>
    <property type="project" value="UniProtKB-KW"/>
</dbReference>
<dbReference type="Pfam" id="PF02662">
    <property type="entry name" value="FlpD"/>
    <property type="match status" value="1"/>
</dbReference>
<evidence type="ECO:0000256" key="2">
    <source>
        <dbReference type="ARBA" id="ARBA00023002"/>
    </source>
</evidence>
<dbReference type="InterPro" id="IPR003813">
    <property type="entry name" value="MvhD/FlpD"/>
</dbReference>
<evidence type="ECO:0000256" key="1">
    <source>
        <dbReference type="ARBA" id="ARBA00022723"/>
    </source>
</evidence>
<evidence type="ECO:0000313" key="7">
    <source>
        <dbReference type="Proteomes" id="UP000051012"/>
    </source>
</evidence>
<proteinExistence type="predicted"/>
<evidence type="ECO:0000256" key="4">
    <source>
        <dbReference type="ARBA" id="ARBA00023014"/>
    </source>
</evidence>
<sequence>MNNNFQPKIIAFCCNWCSYPAADAAGISRLQYPANIRIVRVMCGGRVTTGLVLKAFELGADGVLIATCHFEDCHYLFGAKRASEVHKITEKLVQILGIEPERLRLDWISAAEAPKFAKVVKEFVEAVKKVGPSPIRKKVTDDKYQIPEEIK</sequence>
<protein>
    <submittedName>
        <fullName evidence="6">Methyl-viologen-reducing hydrogenase subunit delta</fullName>
    </submittedName>
</protein>
<keyword evidence="4" id="KW-0411">Iron-sulfur</keyword>
<evidence type="ECO:0000259" key="5">
    <source>
        <dbReference type="Pfam" id="PF02662"/>
    </source>
</evidence>
<feature type="domain" description="F420-non-reducing hydrogenase iron-sulfur subunit D" evidence="5">
    <location>
        <begin position="9"/>
        <end position="131"/>
    </location>
</feature>
<organism evidence="6 7">
    <name type="scientific">candidate division TA06 bacterium DG_78</name>
    <dbReference type="NCBI Taxonomy" id="1703772"/>
    <lineage>
        <taxon>Bacteria</taxon>
        <taxon>Bacteria division TA06</taxon>
    </lineage>
</organism>
<keyword evidence="2" id="KW-0560">Oxidoreductase</keyword>
<dbReference type="EMBL" id="LJNI01000077">
    <property type="protein sequence ID" value="KPJ72395.1"/>
    <property type="molecule type" value="Genomic_DNA"/>
</dbReference>
<evidence type="ECO:0000313" key="6">
    <source>
        <dbReference type="EMBL" id="KPJ72395.1"/>
    </source>
</evidence>
<dbReference type="Proteomes" id="UP000051012">
    <property type="component" value="Unassembled WGS sequence"/>
</dbReference>
<dbReference type="GO" id="GO:0046872">
    <property type="term" value="F:metal ion binding"/>
    <property type="evidence" value="ECO:0007669"/>
    <property type="project" value="UniProtKB-KW"/>
</dbReference>
<evidence type="ECO:0000256" key="3">
    <source>
        <dbReference type="ARBA" id="ARBA00023004"/>
    </source>
</evidence>
<accession>A0A0S7YDD6</accession>
<gene>
    <name evidence="6" type="ORF">AMJ52_06495</name>
</gene>
<name>A0A0S7YDD6_UNCT6</name>
<reference evidence="6 7" key="1">
    <citation type="journal article" date="2015" name="Microbiome">
        <title>Genomic resolution of linkages in carbon, nitrogen, and sulfur cycling among widespread estuary sediment bacteria.</title>
        <authorList>
            <person name="Baker B.J."/>
            <person name="Lazar C.S."/>
            <person name="Teske A.P."/>
            <person name="Dick G.J."/>
        </authorList>
    </citation>
    <scope>NUCLEOTIDE SEQUENCE [LARGE SCALE GENOMIC DNA]</scope>
    <source>
        <strain evidence="6">DG_78</strain>
    </source>
</reference>
<comment type="caution">
    <text evidence="6">The sequence shown here is derived from an EMBL/GenBank/DDBJ whole genome shotgun (WGS) entry which is preliminary data.</text>
</comment>